<dbReference type="RefSeq" id="WP_034978846.1">
    <property type="nucleotide sequence ID" value="NZ_FOFI01000006.1"/>
</dbReference>
<dbReference type="AlphaFoldDB" id="A0A085B7B9"/>
<dbReference type="Proteomes" id="UP000028623">
    <property type="component" value="Unassembled WGS sequence"/>
</dbReference>
<dbReference type="InterPro" id="IPR011990">
    <property type="entry name" value="TPR-like_helical_dom_sf"/>
</dbReference>
<sequence length="340" mass="40033">MKKLYKTNNRLSSYLNLKSSLIILLFSSSFCYSQENNLIGKWILVRTLFDTGKKIEINSPNYSSKLTYTISPDKLKINSQSFNSTFTSNKIKTPFRIINYSLRENYLLIQDEGDNKISYFLKIKDFIKKFPEFSLKEAQRNGITFYVDNDLSGYEFNNEHSFEEFIDKNTRDRSSKDFKNLNFQVEFILTAENKIKDIKILNSIDNDFDNDYINALKKAEPFLENISGKDLLIFKEVNQLKWANDLNDKEEKKLYKSRANGLEYFRNNKFEKAIVEFSQIQDLQIKNNRFKTLIKESLLNLGVSYLAIGNNDNACKIFNKIGDKTDFEIRNYLIDFCERK</sequence>
<dbReference type="EMBL" id="JPLY01000007">
    <property type="protein sequence ID" value="KFC18364.1"/>
    <property type="molecule type" value="Genomic_DNA"/>
</dbReference>
<name>A0A085B7B9_9FLAO</name>
<protein>
    <recommendedName>
        <fullName evidence="3">Tetratricopeptide repeat protein</fullName>
    </recommendedName>
</protein>
<evidence type="ECO:0000313" key="2">
    <source>
        <dbReference type="Proteomes" id="UP000028623"/>
    </source>
</evidence>
<keyword evidence="2" id="KW-1185">Reference proteome</keyword>
<dbReference type="SUPFAM" id="SSF48452">
    <property type="entry name" value="TPR-like"/>
    <property type="match status" value="1"/>
</dbReference>
<evidence type="ECO:0000313" key="1">
    <source>
        <dbReference type="EMBL" id="KFC18364.1"/>
    </source>
</evidence>
<dbReference type="OrthoDB" id="707134at2"/>
<reference evidence="1 2" key="1">
    <citation type="submission" date="2014-07" db="EMBL/GenBank/DDBJ databases">
        <title>Epilithonimonas lactis LMG 22401 Genome.</title>
        <authorList>
            <person name="Pipes S.E."/>
            <person name="Stropko S.J."/>
        </authorList>
    </citation>
    <scope>NUCLEOTIDE SEQUENCE [LARGE SCALE GENOMIC DNA]</scope>
    <source>
        <strain evidence="1 2">LMG 24401</strain>
    </source>
</reference>
<dbReference type="STRING" id="421072.SAMN04488097_3727"/>
<evidence type="ECO:0008006" key="3">
    <source>
        <dbReference type="Google" id="ProtNLM"/>
    </source>
</evidence>
<comment type="caution">
    <text evidence="1">The sequence shown here is derived from an EMBL/GenBank/DDBJ whole genome shotgun (WGS) entry which is preliminary data.</text>
</comment>
<accession>A0A085B7B9</accession>
<dbReference type="Gene3D" id="1.25.40.10">
    <property type="entry name" value="Tetratricopeptide repeat domain"/>
    <property type="match status" value="1"/>
</dbReference>
<proteinExistence type="predicted"/>
<organism evidence="1 2">
    <name type="scientific">Epilithonimonas lactis</name>
    <dbReference type="NCBI Taxonomy" id="421072"/>
    <lineage>
        <taxon>Bacteria</taxon>
        <taxon>Pseudomonadati</taxon>
        <taxon>Bacteroidota</taxon>
        <taxon>Flavobacteriia</taxon>
        <taxon>Flavobacteriales</taxon>
        <taxon>Weeksellaceae</taxon>
        <taxon>Chryseobacterium group</taxon>
        <taxon>Epilithonimonas</taxon>
    </lineage>
</organism>
<gene>
    <name evidence="1" type="ORF">IO89_17870</name>
</gene>
<dbReference type="eggNOG" id="ENOG5033S4N">
    <property type="taxonomic scope" value="Bacteria"/>
</dbReference>